<accession>A0A2Z3LC65</accession>
<reference evidence="1 2" key="1">
    <citation type="submission" date="2018-05" db="EMBL/GenBank/DDBJ databases">
        <title>Candidatus Cardinium hertigii Genome Assembly.</title>
        <authorList>
            <person name="Showmaker K.C."/>
            <person name="Walden K.O."/>
            <person name="Fields C.J."/>
            <person name="Lambert K.N."/>
            <person name="Hudson M.E."/>
        </authorList>
    </citation>
    <scope>NUCLEOTIDE SEQUENCE [LARGE SCALE GENOMIC DNA]</scope>
    <source>
        <strain evidence="2">cHgTN10</strain>
    </source>
</reference>
<organism evidence="1 2">
    <name type="scientific">Candidatus Cardinium hertigii</name>
    <dbReference type="NCBI Taxonomy" id="247481"/>
    <lineage>
        <taxon>Bacteria</taxon>
        <taxon>Pseudomonadati</taxon>
        <taxon>Bacteroidota</taxon>
        <taxon>Cytophagia</taxon>
        <taxon>Cytophagales</taxon>
        <taxon>Amoebophilaceae</taxon>
        <taxon>Candidatus Cardinium</taxon>
    </lineage>
</organism>
<dbReference type="Proteomes" id="UP000245872">
    <property type="component" value="Chromosome"/>
</dbReference>
<dbReference type="AlphaFoldDB" id="A0A2Z3LC65"/>
<proteinExistence type="predicted"/>
<protein>
    <submittedName>
        <fullName evidence="1">Uncharacterized protein</fullName>
    </submittedName>
</protein>
<evidence type="ECO:0000313" key="2">
    <source>
        <dbReference type="Proteomes" id="UP000245872"/>
    </source>
</evidence>
<gene>
    <name evidence="1" type="ORF">DK880_00182</name>
</gene>
<evidence type="ECO:0000313" key="1">
    <source>
        <dbReference type="EMBL" id="AWN81516.1"/>
    </source>
</evidence>
<name>A0A2Z3LC65_9BACT</name>
<keyword evidence="2" id="KW-1185">Reference proteome</keyword>
<sequence length="142" mass="15874">MGNSVGSEPGPSTNRTYTNTCDFEESAENRSALQKEVERSIIDLIQGGYSCNDPEAGGIIVERLRNDSAVVTTILERLYTKRRAVGRTPSKEEIREVMSASILEYMARVEKEILDQRANGSARARAANPKSIQEVYQDRINY</sequence>
<dbReference type="KEGG" id="cher:DK880_00182"/>
<dbReference type="EMBL" id="CP029619">
    <property type="protein sequence ID" value="AWN81516.1"/>
    <property type="molecule type" value="Genomic_DNA"/>
</dbReference>